<dbReference type="InterPro" id="IPR011712">
    <property type="entry name" value="Sig_transdc_His_kin_sub3_dim/P"/>
</dbReference>
<evidence type="ECO:0000256" key="4">
    <source>
        <dbReference type="ARBA" id="ARBA00022679"/>
    </source>
</evidence>
<feature type="transmembrane region" description="Helical" evidence="9">
    <location>
        <begin position="50"/>
        <end position="70"/>
    </location>
</feature>
<dbReference type="AlphaFoldDB" id="A0A1H9TQM5"/>
<evidence type="ECO:0000313" key="11">
    <source>
        <dbReference type="EMBL" id="SER99455.1"/>
    </source>
</evidence>
<feature type="transmembrane region" description="Helical" evidence="9">
    <location>
        <begin position="28"/>
        <end position="44"/>
    </location>
</feature>
<dbReference type="Proteomes" id="UP000199352">
    <property type="component" value="Unassembled WGS sequence"/>
</dbReference>
<evidence type="ECO:0000313" key="12">
    <source>
        <dbReference type="Proteomes" id="UP000199352"/>
    </source>
</evidence>
<keyword evidence="5" id="KW-0547">Nucleotide-binding</keyword>
<dbReference type="SUPFAM" id="SSF55874">
    <property type="entry name" value="ATPase domain of HSP90 chaperone/DNA topoisomerase II/histidine kinase"/>
    <property type="match status" value="1"/>
</dbReference>
<keyword evidence="9" id="KW-1133">Transmembrane helix</keyword>
<keyword evidence="9" id="KW-0472">Membrane</keyword>
<dbReference type="Pfam" id="PF07730">
    <property type="entry name" value="HisKA_3"/>
    <property type="match status" value="1"/>
</dbReference>
<name>A0A1H9TQM5_9PSEU</name>
<reference evidence="12" key="1">
    <citation type="submission" date="2016-10" db="EMBL/GenBank/DDBJ databases">
        <authorList>
            <person name="Varghese N."/>
            <person name="Submissions S."/>
        </authorList>
    </citation>
    <scope>NUCLEOTIDE SEQUENCE [LARGE SCALE GENOMIC DNA]</scope>
    <source>
        <strain evidence="12">CGMCC 4.3525</strain>
    </source>
</reference>
<dbReference type="CDD" id="cd16917">
    <property type="entry name" value="HATPase_UhpB-NarQ-NarX-like"/>
    <property type="match status" value="1"/>
</dbReference>
<dbReference type="GO" id="GO:0005524">
    <property type="term" value="F:ATP binding"/>
    <property type="evidence" value="ECO:0007669"/>
    <property type="project" value="UniProtKB-KW"/>
</dbReference>
<evidence type="ECO:0000256" key="1">
    <source>
        <dbReference type="ARBA" id="ARBA00000085"/>
    </source>
</evidence>
<evidence type="ECO:0000256" key="3">
    <source>
        <dbReference type="ARBA" id="ARBA00022553"/>
    </source>
</evidence>
<keyword evidence="12" id="KW-1185">Reference proteome</keyword>
<evidence type="ECO:0000256" key="8">
    <source>
        <dbReference type="ARBA" id="ARBA00023012"/>
    </source>
</evidence>
<dbReference type="GO" id="GO:0016020">
    <property type="term" value="C:membrane"/>
    <property type="evidence" value="ECO:0007669"/>
    <property type="project" value="InterPro"/>
</dbReference>
<keyword evidence="3" id="KW-0597">Phosphoprotein</keyword>
<accession>A0A1H9TQM5</accession>
<evidence type="ECO:0000256" key="9">
    <source>
        <dbReference type="SAM" id="Phobius"/>
    </source>
</evidence>
<comment type="catalytic activity">
    <reaction evidence="1">
        <text>ATP + protein L-histidine = ADP + protein N-phospho-L-histidine.</text>
        <dbReference type="EC" id="2.7.13.3"/>
    </reaction>
</comment>
<feature type="domain" description="Signal transduction histidine kinase subgroup 3 dimerisation and phosphoacceptor" evidence="10">
    <location>
        <begin position="179"/>
        <end position="243"/>
    </location>
</feature>
<dbReference type="Gene3D" id="1.20.5.1930">
    <property type="match status" value="1"/>
</dbReference>
<evidence type="ECO:0000256" key="5">
    <source>
        <dbReference type="ARBA" id="ARBA00022741"/>
    </source>
</evidence>
<dbReference type="Gene3D" id="3.30.565.10">
    <property type="entry name" value="Histidine kinase-like ATPase, C-terminal domain"/>
    <property type="match status" value="1"/>
</dbReference>
<keyword evidence="6 11" id="KW-0418">Kinase</keyword>
<sequence length="389" mass="41766">MVALVIGGPAAIGLLTGLHRVAPAPTPIAFATISALCAVVLALWRREFDWAATVVACVTFVLTDLPYPIYVMTYSLARRRRWPPAFAGMALLLVWPAHQALFEPVTGAGSLFEFERSLPANGLNGLVYWALAAAAPFVMGLAKNSLEDALAERERHAVQSAERQQRLWESTLRERRLTERARLASMMHDGVGHHVTVMVTMAGAISVDAAATESIRRRCELIAEVGREAIGQLGEVLDVLSAPDADGGAARFGIVDVEDLVRDYRSLGVEVSCQLDESADGCDPVTGDLCYRIVRESLANVLRHAGEPRVHIRLSCGDDGARLTVTSPLAPNDRPSLPGTGRGLRLLAEEASLAGGSLTAEPVRDEARFVLRADLPPRGGDSPVRRSAS</sequence>
<dbReference type="GO" id="GO:0000155">
    <property type="term" value="F:phosphorelay sensor kinase activity"/>
    <property type="evidence" value="ECO:0007669"/>
    <property type="project" value="InterPro"/>
</dbReference>
<protein>
    <recommendedName>
        <fullName evidence="2">histidine kinase</fullName>
        <ecNumber evidence="2">2.7.13.3</ecNumber>
    </recommendedName>
</protein>
<proteinExistence type="predicted"/>
<keyword evidence="7" id="KW-0067">ATP-binding</keyword>
<dbReference type="EMBL" id="FOFR01000019">
    <property type="protein sequence ID" value="SER99455.1"/>
    <property type="molecule type" value="Genomic_DNA"/>
</dbReference>
<keyword evidence="4" id="KW-0808">Transferase</keyword>
<evidence type="ECO:0000256" key="2">
    <source>
        <dbReference type="ARBA" id="ARBA00012438"/>
    </source>
</evidence>
<keyword evidence="9" id="KW-0812">Transmembrane</keyword>
<dbReference type="STRING" id="402600.SAMN05216188_11913"/>
<keyword evidence="8" id="KW-0902">Two-component regulatory system</keyword>
<evidence type="ECO:0000256" key="6">
    <source>
        <dbReference type="ARBA" id="ARBA00022777"/>
    </source>
</evidence>
<dbReference type="GO" id="GO:0046983">
    <property type="term" value="F:protein dimerization activity"/>
    <property type="evidence" value="ECO:0007669"/>
    <property type="project" value="InterPro"/>
</dbReference>
<dbReference type="PANTHER" id="PTHR24421:SF10">
    <property type="entry name" value="NITRATE_NITRITE SENSOR PROTEIN NARQ"/>
    <property type="match status" value="1"/>
</dbReference>
<gene>
    <name evidence="11" type="ORF">SAMN05216188_11913</name>
</gene>
<dbReference type="PANTHER" id="PTHR24421">
    <property type="entry name" value="NITRATE/NITRITE SENSOR PROTEIN NARX-RELATED"/>
    <property type="match status" value="1"/>
</dbReference>
<dbReference type="InterPro" id="IPR050482">
    <property type="entry name" value="Sensor_HK_TwoCompSys"/>
</dbReference>
<dbReference type="InterPro" id="IPR036890">
    <property type="entry name" value="HATPase_C_sf"/>
</dbReference>
<dbReference type="EC" id="2.7.13.3" evidence="2"/>
<organism evidence="11 12">
    <name type="scientific">Lentzea xinjiangensis</name>
    <dbReference type="NCBI Taxonomy" id="402600"/>
    <lineage>
        <taxon>Bacteria</taxon>
        <taxon>Bacillati</taxon>
        <taxon>Actinomycetota</taxon>
        <taxon>Actinomycetes</taxon>
        <taxon>Pseudonocardiales</taxon>
        <taxon>Pseudonocardiaceae</taxon>
        <taxon>Lentzea</taxon>
    </lineage>
</organism>
<evidence type="ECO:0000259" key="10">
    <source>
        <dbReference type="Pfam" id="PF07730"/>
    </source>
</evidence>
<evidence type="ECO:0000256" key="7">
    <source>
        <dbReference type="ARBA" id="ARBA00022840"/>
    </source>
</evidence>